<dbReference type="InterPro" id="IPR020904">
    <property type="entry name" value="Sc_DH/Rdtase_CS"/>
</dbReference>
<evidence type="ECO:0000256" key="1">
    <source>
        <dbReference type="ARBA" id="ARBA00005194"/>
    </source>
</evidence>
<comment type="catalytic activity">
    <reaction evidence="5 8">
        <text>a (3R)-hydroxyacyl-[ACP] + NADP(+) = a 3-oxoacyl-[ACP] + NADPH + H(+)</text>
        <dbReference type="Rhea" id="RHEA:17397"/>
        <dbReference type="Rhea" id="RHEA-COMP:9916"/>
        <dbReference type="Rhea" id="RHEA-COMP:9945"/>
        <dbReference type="ChEBI" id="CHEBI:15378"/>
        <dbReference type="ChEBI" id="CHEBI:57783"/>
        <dbReference type="ChEBI" id="CHEBI:58349"/>
        <dbReference type="ChEBI" id="CHEBI:78776"/>
        <dbReference type="ChEBI" id="CHEBI:78827"/>
        <dbReference type="EC" id="1.1.1.100"/>
    </reaction>
</comment>
<dbReference type="InterPro" id="IPR050259">
    <property type="entry name" value="SDR"/>
</dbReference>
<dbReference type="EMBL" id="FNTD01000004">
    <property type="protein sequence ID" value="SED79210.1"/>
    <property type="molecule type" value="Genomic_DNA"/>
</dbReference>
<dbReference type="SUPFAM" id="SSF51735">
    <property type="entry name" value="NAD(P)-binding Rossmann-fold domains"/>
    <property type="match status" value="1"/>
</dbReference>
<gene>
    <name evidence="10" type="ORF">SAMN04490357_5849</name>
</gene>
<sequence length="249" mass="26273">MSETGNRPVALISGGSRGIGRAVVARLARDGHDIAFCYASDHEAAEATAKEARQHGARVLSRRVDVTDRAGVAGFVQDVEGTLGPVDVLVTAAGIIRDAPLARMPDASWDEVLRTNLDGTFNLCRAVTYSMMRRRTGAVVTLSSVAGVHGNASQTNYSASKAGIIGFTKALAKETGRSGLRANVVAPGLIETDMTAGLSEKVTKDLLGSIPMRRFGRPEEVAELVAFLVSERAGYITGQVFQVDGGLSW</sequence>
<dbReference type="GO" id="GO:0004316">
    <property type="term" value="F:3-oxoacyl-[acyl-carrier-protein] reductase (NADPH) activity"/>
    <property type="evidence" value="ECO:0007669"/>
    <property type="project" value="UniProtKB-UniRule"/>
</dbReference>
<evidence type="ECO:0000313" key="11">
    <source>
        <dbReference type="Proteomes" id="UP000182375"/>
    </source>
</evidence>
<keyword evidence="4 8" id="KW-0560">Oxidoreductase</keyword>
<dbReference type="RefSeq" id="WP_074993779.1">
    <property type="nucleotide sequence ID" value="NZ_FNTD01000004.1"/>
</dbReference>
<evidence type="ECO:0000256" key="3">
    <source>
        <dbReference type="ARBA" id="ARBA00012948"/>
    </source>
</evidence>
<dbReference type="NCBIfam" id="NF009466">
    <property type="entry name" value="PRK12826.1-2"/>
    <property type="match status" value="1"/>
</dbReference>
<evidence type="ECO:0000313" key="10">
    <source>
        <dbReference type="EMBL" id="SED79210.1"/>
    </source>
</evidence>
<accession>A0A1H5DKA2</accession>
<keyword evidence="8" id="KW-0276">Fatty acid metabolism</keyword>
<dbReference type="PANTHER" id="PTHR42879">
    <property type="entry name" value="3-OXOACYL-(ACYL-CARRIER-PROTEIN) REDUCTASE"/>
    <property type="match status" value="1"/>
</dbReference>
<reference evidence="10 11" key="1">
    <citation type="submission" date="2016-10" db="EMBL/GenBank/DDBJ databases">
        <authorList>
            <person name="de Groot N.N."/>
        </authorList>
    </citation>
    <scope>NUCLEOTIDE SEQUENCE [LARGE SCALE GENOMIC DNA]</scope>
    <source>
        <strain evidence="10 11">DSM 40306</strain>
    </source>
</reference>
<dbReference type="SMART" id="SM00822">
    <property type="entry name" value="PKS_KR"/>
    <property type="match status" value="1"/>
</dbReference>
<dbReference type="STRING" id="67331.SAMN04490357_5849"/>
<protein>
    <recommendedName>
        <fullName evidence="3 8">3-oxoacyl-[acyl-carrier-protein] reductase</fullName>
        <ecNumber evidence="3 8">1.1.1.100</ecNumber>
    </recommendedName>
</protein>
<dbReference type="FunFam" id="3.40.50.720:FF:000173">
    <property type="entry name" value="3-oxoacyl-[acyl-carrier protein] reductase"/>
    <property type="match status" value="1"/>
</dbReference>
<evidence type="ECO:0000256" key="5">
    <source>
        <dbReference type="ARBA" id="ARBA00048508"/>
    </source>
</evidence>
<evidence type="ECO:0000256" key="4">
    <source>
        <dbReference type="ARBA" id="ARBA00023002"/>
    </source>
</evidence>
<dbReference type="UniPathway" id="UPA00094"/>
<comment type="similarity">
    <text evidence="2 8">Belongs to the short-chain dehydrogenases/reductases (SDR) family.</text>
</comment>
<dbReference type="InterPro" id="IPR002347">
    <property type="entry name" value="SDR_fam"/>
</dbReference>
<feature type="domain" description="Ketoreductase" evidence="9">
    <location>
        <begin position="8"/>
        <end position="193"/>
    </location>
</feature>
<feature type="binding site" evidence="7">
    <location>
        <begin position="157"/>
        <end position="161"/>
    </location>
    <ligand>
        <name>NADP(+)</name>
        <dbReference type="ChEBI" id="CHEBI:58349"/>
    </ligand>
</feature>
<dbReference type="GeneID" id="95514911"/>
<dbReference type="Proteomes" id="UP000182375">
    <property type="component" value="Unassembled WGS sequence"/>
</dbReference>
<comment type="subunit">
    <text evidence="8">Homotetramer.</text>
</comment>
<comment type="pathway">
    <text evidence="1 8">Lipid metabolism; fatty acid biosynthesis.</text>
</comment>
<keyword evidence="8" id="KW-0444">Lipid biosynthesis</keyword>
<dbReference type="InterPro" id="IPR036291">
    <property type="entry name" value="NAD(P)-bd_dom_sf"/>
</dbReference>
<proteinExistence type="inferred from homology"/>
<dbReference type="NCBIfam" id="TIGR01830">
    <property type="entry name" value="3oxo_ACP_reduc"/>
    <property type="match status" value="1"/>
</dbReference>
<evidence type="ECO:0000259" key="9">
    <source>
        <dbReference type="SMART" id="SM00822"/>
    </source>
</evidence>
<dbReference type="PRINTS" id="PR00081">
    <property type="entry name" value="GDHRDH"/>
</dbReference>
<evidence type="ECO:0000256" key="8">
    <source>
        <dbReference type="RuleBase" id="RU366074"/>
    </source>
</evidence>
<evidence type="ECO:0000256" key="6">
    <source>
        <dbReference type="PIRSR" id="PIRSR611284-1"/>
    </source>
</evidence>
<evidence type="ECO:0000256" key="7">
    <source>
        <dbReference type="PIRSR" id="PIRSR611284-2"/>
    </source>
</evidence>
<dbReference type="Gene3D" id="3.40.50.720">
    <property type="entry name" value="NAD(P)-binding Rossmann-like Domain"/>
    <property type="match status" value="1"/>
</dbReference>
<dbReference type="EC" id="1.1.1.100" evidence="3 8"/>
<dbReference type="AlphaFoldDB" id="A0A1H5DKA2"/>
<name>A0A1H5DKA2_9ACTN</name>
<keyword evidence="7 8" id="KW-0521">NADP</keyword>
<comment type="function">
    <text evidence="8">Catalyzes the NADPH-dependent reduction of beta-ketoacyl-ACP substrates to beta-hydroxyacyl-ACP products, the first reductive step in the elongation cycle of fatty acid biosynthesis.</text>
</comment>
<dbReference type="Pfam" id="PF13561">
    <property type="entry name" value="adh_short_C2"/>
    <property type="match status" value="1"/>
</dbReference>
<organism evidence="10 11">
    <name type="scientific">Streptomyces misionensis</name>
    <dbReference type="NCBI Taxonomy" id="67331"/>
    <lineage>
        <taxon>Bacteria</taxon>
        <taxon>Bacillati</taxon>
        <taxon>Actinomycetota</taxon>
        <taxon>Actinomycetes</taxon>
        <taxon>Kitasatosporales</taxon>
        <taxon>Streptomycetaceae</taxon>
        <taxon>Streptomyces</taxon>
    </lineage>
</organism>
<evidence type="ECO:0000256" key="2">
    <source>
        <dbReference type="ARBA" id="ARBA00006484"/>
    </source>
</evidence>
<dbReference type="PROSITE" id="PS00061">
    <property type="entry name" value="ADH_SHORT"/>
    <property type="match status" value="1"/>
</dbReference>
<dbReference type="PANTHER" id="PTHR42879:SF2">
    <property type="entry name" value="3-OXOACYL-[ACYL-CARRIER-PROTEIN] REDUCTASE FABG"/>
    <property type="match status" value="1"/>
</dbReference>
<dbReference type="InterPro" id="IPR011284">
    <property type="entry name" value="3oxo_ACP_reduc"/>
</dbReference>
<feature type="binding site" evidence="7">
    <location>
        <begin position="14"/>
        <end position="17"/>
    </location>
    <ligand>
        <name>NADP(+)</name>
        <dbReference type="ChEBI" id="CHEBI:58349"/>
    </ligand>
</feature>
<feature type="binding site" evidence="7">
    <location>
        <position position="190"/>
    </location>
    <ligand>
        <name>NADP(+)</name>
        <dbReference type="ChEBI" id="CHEBI:58349"/>
    </ligand>
</feature>
<keyword evidence="8" id="KW-0275">Fatty acid biosynthesis</keyword>
<dbReference type="GO" id="GO:0006633">
    <property type="term" value="P:fatty acid biosynthetic process"/>
    <property type="evidence" value="ECO:0007669"/>
    <property type="project" value="UniProtKB-UniPathway"/>
</dbReference>
<dbReference type="GO" id="GO:0051287">
    <property type="term" value="F:NAD binding"/>
    <property type="evidence" value="ECO:0007669"/>
    <property type="project" value="UniProtKB-UniRule"/>
</dbReference>
<dbReference type="InterPro" id="IPR057326">
    <property type="entry name" value="KR_dom"/>
</dbReference>
<keyword evidence="8" id="KW-0443">Lipid metabolism</keyword>
<dbReference type="PRINTS" id="PR00080">
    <property type="entry name" value="SDRFAMILY"/>
</dbReference>
<feature type="active site" description="Proton acceptor" evidence="6">
    <location>
        <position position="157"/>
    </location>
</feature>